<dbReference type="Proteomes" id="UP000499080">
    <property type="component" value="Unassembled WGS sequence"/>
</dbReference>
<feature type="region of interest" description="Disordered" evidence="1">
    <location>
        <begin position="1"/>
        <end position="25"/>
    </location>
</feature>
<dbReference type="PANTHER" id="PTHR31649">
    <property type="entry name" value="AGAP009604-PA"/>
    <property type="match status" value="1"/>
</dbReference>
<comment type="caution">
    <text evidence="2">The sequence shown here is derived from an EMBL/GenBank/DDBJ whole genome shotgun (WGS) entry which is preliminary data.</text>
</comment>
<dbReference type="InterPro" id="IPR006616">
    <property type="entry name" value="DM9_repeat"/>
</dbReference>
<dbReference type="OrthoDB" id="1925699at2759"/>
<evidence type="ECO:0000256" key="1">
    <source>
        <dbReference type="SAM" id="MobiDB-lite"/>
    </source>
</evidence>
<dbReference type="PANTHER" id="PTHR31649:SF1">
    <property type="entry name" value="FARNESOIC ACID O-METHYL TRANSFERASE DOMAIN-CONTAINING PROTEIN"/>
    <property type="match status" value="1"/>
</dbReference>
<name>A0A4Y2AW35_ARAVE</name>
<dbReference type="SMART" id="SM00696">
    <property type="entry name" value="DM9"/>
    <property type="match status" value="1"/>
</dbReference>
<dbReference type="EMBL" id="BGPR01000031">
    <property type="protein sequence ID" value="GBL83104.1"/>
    <property type="molecule type" value="Genomic_DNA"/>
</dbReference>
<protein>
    <submittedName>
        <fullName evidence="2">Uncharacterized protein</fullName>
    </submittedName>
</protein>
<reference evidence="2 3" key="1">
    <citation type="journal article" date="2019" name="Sci. Rep.">
        <title>Orb-weaving spider Araneus ventricosus genome elucidates the spidroin gene catalogue.</title>
        <authorList>
            <person name="Kono N."/>
            <person name="Nakamura H."/>
            <person name="Ohtoshi R."/>
            <person name="Moran D.A.P."/>
            <person name="Shinohara A."/>
            <person name="Yoshida Y."/>
            <person name="Fujiwara M."/>
            <person name="Mori M."/>
            <person name="Tomita M."/>
            <person name="Arakawa K."/>
        </authorList>
    </citation>
    <scope>NUCLEOTIDE SEQUENCE [LARGE SCALE GENOMIC DNA]</scope>
</reference>
<organism evidence="2 3">
    <name type="scientific">Araneus ventricosus</name>
    <name type="common">Orbweaver spider</name>
    <name type="synonym">Epeira ventricosa</name>
    <dbReference type="NCBI Taxonomy" id="182803"/>
    <lineage>
        <taxon>Eukaryota</taxon>
        <taxon>Metazoa</taxon>
        <taxon>Ecdysozoa</taxon>
        <taxon>Arthropoda</taxon>
        <taxon>Chelicerata</taxon>
        <taxon>Arachnida</taxon>
        <taxon>Araneae</taxon>
        <taxon>Araneomorphae</taxon>
        <taxon>Entelegynae</taxon>
        <taxon>Araneoidea</taxon>
        <taxon>Araneidae</taxon>
        <taxon>Araneus</taxon>
    </lineage>
</organism>
<evidence type="ECO:0000313" key="2">
    <source>
        <dbReference type="EMBL" id="GBL83104.1"/>
    </source>
</evidence>
<dbReference type="AlphaFoldDB" id="A0A4Y2AW35"/>
<gene>
    <name evidence="2" type="ORF">AVEN_165324_1</name>
</gene>
<evidence type="ECO:0000313" key="3">
    <source>
        <dbReference type="Proteomes" id="UP000499080"/>
    </source>
</evidence>
<dbReference type="Pfam" id="PF11901">
    <property type="entry name" value="DM9"/>
    <property type="match status" value="1"/>
</dbReference>
<keyword evidence="3" id="KW-1185">Reference proteome</keyword>
<proteinExistence type="predicted"/>
<sequence>MPGAGNRIDPPFSPPDCPWEPMSPGSTKPESLCDLGGKLNGEKVYVGRVYDDGCYLVGTAIPSKGICTYLSKKLEVKTTDTYDILTVACGEPLVFRPMDLDSNLLFVSGGDEDQCLYCCRVVDGESTYYGWADKDTKTVYIPRESNNKLTQGYDILIHQYLDRLCICPTPPNPPPF</sequence>
<accession>A0A4Y2AW35</accession>